<accession>A0A1G1XV81</accession>
<dbReference type="Proteomes" id="UP000176241">
    <property type="component" value="Unassembled WGS sequence"/>
</dbReference>
<evidence type="ECO:0000313" key="3">
    <source>
        <dbReference type="Proteomes" id="UP000176241"/>
    </source>
</evidence>
<name>A0A1G1XV81_9BACT</name>
<dbReference type="EMBL" id="MHIC01000046">
    <property type="protein sequence ID" value="OGY43500.1"/>
    <property type="molecule type" value="Genomic_DNA"/>
</dbReference>
<evidence type="ECO:0000313" key="2">
    <source>
        <dbReference type="EMBL" id="OGY43500.1"/>
    </source>
</evidence>
<sequence length="172" mass="19376">MKNFKKPAIFVLSFIFLFTLPYIVLAANDKGKAVSAEHRSRVAEVVQQLTAVANQDENIGEEVSQVAQAENEAREKVATIIEKIETRGKFKTFLLGTDYKNIGALRSELVTTANHIERLSKALERTIDEEVKAELNAQITALEEAKTKVESFIQTNESKFSLLGWLVKFFNR</sequence>
<keyword evidence="1" id="KW-0732">Signal</keyword>
<organism evidence="2 3">
    <name type="scientific">Candidatus Buchananbacteria bacterium RIFCSPHIGHO2_01_FULL_39_8</name>
    <dbReference type="NCBI Taxonomy" id="1797533"/>
    <lineage>
        <taxon>Bacteria</taxon>
        <taxon>Candidatus Buchananiibacteriota</taxon>
    </lineage>
</organism>
<feature type="signal peptide" evidence="1">
    <location>
        <begin position="1"/>
        <end position="26"/>
    </location>
</feature>
<proteinExistence type="predicted"/>
<gene>
    <name evidence="2" type="ORF">A2731_01635</name>
</gene>
<protein>
    <recommendedName>
        <fullName evidence="4">DUF5667 domain-containing protein</fullName>
    </recommendedName>
</protein>
<reference evidence="2 3" key="1">
    <citation type="journal article" date="2016" name="Nat. Commun.">
        <title>Thousands of microbial genomes shed light on interconnected biogeochemical processes in an aquifer system.</title>
        <authorList>
            <person name="Anantharaman K."/>
            <person name="Brown C.T."/>
            <person name="Hug L.A."/>
            <person name="Sharon I."/>
            <person name="Castelle C.J."/>
            <person name="Probst A.J."/>
            <person name="Thomas B.C."/>
            <person name="Singh A."/>
            <person name="Wilkins M.J."/>
            <person name="Karaoz U."/>
            <person name="Brodie E.L."/>
            <person name="Williams K.H."/>
            <person name="Hubbard S.S."/>
            <person name="Banfield J.F."/>
        </authorList>
    </citation>
    <scope>NUCLEOTIDE SEQUENCE [LARGE SCALE GENOMIC DNA]</scope>
</reference>
<evidence type="ECO:0000256" key="1">
    <source>
        <dbReference type="SAM" id="SignalP"/>
    </source>
</evidence>
<comment type="caution">
    <text evidence="2">The sequence shown here is derived from an EMBL/GenBank/DDBJ whole genome shotgun (WGS) entry which is preliminary data.</text>
</comment>
<feature type="chain" id="PRO_5009581425" description="DUF5667 domain-containing protein" evidence="1">
    <location>
        <begin position="27"/>
        <end position="172"/>
    </location>
</feature>
<dbReference type="AlphaFoldDB" id="A0A1G1XV81"/>
<evidence type="ECO:0008006" key="4">
    <source>
        <dbReference type="Google" id="ProtNLM"/>
    </source>
</evidence>